<dbReference type="InterPro" id="IPR038717">
    <property type="entry name" value="Tc1-like_DDE_dom"/>
</dbReference>
<proteinExistence type="predicted"/>
<dbReference type="Pfam" id="PF13358">
    <property type="entry name" value="DDE_3"/>
    <property type="match status" value="1"/>
</dbReference>
<dbReference type="GO" id="GO:0003676">
    <property type="term" value="F:nucleic acid binding"/>
    <property type="evidence" value="ECO:0007669"/>
    <property type="project" value="InterPro"/>
</dbReference>
<protein>
    <recommendedName>
        <fullName evidence="1">Tc1-like transposase DDE domain-containing protein</fullName>
    </recommendedName>
</protein>
<dbReference type="Proteomes" id="UP000077245">
    <property type="component" value="Unassembled WGS sequence"/>
</dbReference>
<organism evidence="2 3">
    <name type="scientific">Methanobrevibacter curvatus</name>
    <dbReference type="NCBI Taxonomy" id="49547"/>
    <lineage>
        <taxon>Archaea</taxon>
        <taxon>Methanobacteriati</taxon>
        <taxon>Methanobacteriota</taxon>
        <taxon>Methanomada group</taxon>
        <taxon>Methanobacteria</taxon>
        <taxon>Methanobacteriales</taxon>
        <taxon>Methanobacteriaceae</taxon>
        <taxon>Methanobrevibacter</taxon>
    </lineage>
</organism>
<comment type="caution">
    <text evidence="2">The sequence shown here is derived from an EMBL/GenBank/DDBJ whole genome shotgun (WGS) entry which is preliminary data.</text>
</comment>
<accession>A0A166B5I7</accession>
<evidence type="ECO:0000259" key="1">
    <source>
        <dbReference type="Pfam" id="PF13358"/>
    </source>
</evidence>
<gene>
    <name evidence="2" type="ORF">MBCUR_08500</name>
</gene>
<dbReference type="PATRIC" id="fig|49547.3.peg.917"/>
<dbReference type="InterPro" id="IPR036397">
    <property type="entry name" value="RNaseH_sf"/>
</dbReference>
<sequence>MTYKVLLKPLEILFKQEIETVVVLDNYPVHHAITLKEACKYLNMALIHLFKYSPKLNPIEQVWRTMKKELSTEFIVNEEFLIENFEDYFTKM</sequence>
<name>A0A166B5I7_9EURY</name>
<evidence type="ECO:0000313" key="2">
    <source>
        <dbReference type="EMBL" id="KZX12889.1"/>
    </source>
</evidence>
<evidence type="ECO:0000313" key="3">
    <source>
        <dbReference type="Proteomes" id="UP000077245"/>
    </source>
</evidence>
<keyword evidence="3" id="KW-1185">Reference proteome</keyword>
<dbReference type="EMBL" id="LWMV01000159">
    <property type="protein sequence ID" value="KZX12889.1"/>
    <property type="molecule type" value="Genomic_DNA"/>
</dbReference>
<dbReference type="STRING" id="49547.MBCUR_08500"/>
<dbReference type="RefSeq" id="WP_067090633.1">
    <property type="nucleotide sequence ID" value="NZ_LWMV01000159.1"/>
</dbReference>
<dbReference type="Gene3D" id="3.30.420.10">
    <property type="entry name" value="Ribonuclease H-like superfamily/Ribonuclease H"/>
    <property type="match status" value="1"/>
</dbReference>
<feature type="domain" description="Tc1-like transposase DDE" evidence="1">
    <location>
        <begin position="7"/>
        <end position="74"/>
    </location>
</feature>
<dbReference type="AlphaFoldDB" id="A0A166B5I7"/>
<reference evidence="2 3" key="1">
    <citation type="submission" date="2016-04" db="EMBL/GenBank/DDBJ databases">
        <title>Genome sequence of Methanobrevibacter curvatus DSM 11111.</title>
        <authorList>
            <person name="Poehlein A."/>
            <person name="Seedorf H."/>
            <person name="Daniel R."/>
        </authorList>
    </citation>
    <scope>NUCLEOTIDE SEQUENCE [LARGE SCALE GENOMIC DNA]</scope>
    <source>
        <strain evidence="2 3">DSM 11111</strain>
    </source>
</reference>
<dbReference type="OrthoDB" id="195008at2157"/>